<evidence type="ECO:0000313" key="3">
    <source>
        <dbReference type="Proteomes" id="UP000306740"/>
    </source>
</evidence>
<evidence type="ECO:0008006" key="4">
    <source>
        <dbReference type="Google" id="ProtNLM"/>
    </source>
</evidence>
<dbReference type="Proteomes" id="UP000306740">
    <property type="component" value="Unassembled WGS sequence"/>
</dbReference>
<dbReference type="RefSeq" id="WP_139106336.1">
    <property type="nucleotide sequence ID" value="NZ_VDFR01000078.1"/>
</dbReference>
<gene>
    <name evidence="2" type="ORF">FHE65_17535</name>
    <name evidence="1" type="ORF">FHE65_30115</name>
</gene>
<name>A0A5C4MCU8_9ACTN</name>
<organism evidence="1 3">
    <name type="scientific">Mumia zhuanghuii</name>
    <dbReference type="NCBI Taxonomy" id="2585211"/>
    <lineage>
        <taxon>Bacteria</taxon>
        <taxon>Bacillati</taxon>
        <taxon>Actinomycetota</taxon>
        <taxon>Actinomycetes</taxon>
        <taxon>Propionibacteriales</taxon>
        <taxon>Nocardioidaceae</taxon>
        <taxon>Mumia</taxon>
    </lineage>
</organism>
<reference evidence="1 3" key="1">
    <citation type="submission" date="2019-05" db="EMBL/GenBank/DDBJ databases">
        <title>Mumia sp. nov., isolated from the intestinal contents of plateau pika (Ochotona curzoniae) in the Qinghai-Tibet plateau of China.</title>
        <authorList>
            <person name="Tian Z."/>
        </authorList>
    </citation>
    <scope>NUCLEOTIDE SEQUENCE [LARGE SCALE GENOMIC DNA]</scope>
    <source>
        <strain evidence="3">527</strain>
        <strain evidence="1">Z527</strain>
    </source>
</reference>
<accession>A0A5C4MCU8</accession>
<dbReference type="EMBL" id="VDFR01000187">
    <property type="protein sequence ID" value="TNC32822.1"/>
    <property type="molecule type" value="Genomic_DNA"/>
</dbReference>
<evidence type="ECO:0000313" key="2">
    <source>
        <dbReference type="EMBL" id="TNC43749.1"/>
    </source>
</evidence>
<comment type="caution">
    <text evidence="1">The sequence shown here is derived from an EMBL/GenBank/DDBJ whole genome shotgun (WGS) entry which is preliminary data.</text>
</comment>
<dbReference type="EMBL" id="VDFR01000078">
    <property type="protein sequence ID" value="TNC43749.1"/>
    <property type="molecule type" value="Genomic_DNA"/>
</dbReference>
<evidence type="ECO:0000313" key="1">
    <source>
        <dbReference type="EMBL" id="TNC32822.1"/>
    </source>
</evidence>
<sequence>MTRRLGTATATVVLLVLAGCGHSWDWKQADLDRNRLNLGLFRGADTGEKLGTWVRTGDLVAAEGSREGEDLAVVVRYERTVGDGWLGQQQKTEQRCYRFTPDGHGSEVEFGRTDCP</sequence>
<protein>
    <recommendedName>
        <fullName evidence="4">Lipoprotein</fullName>
    </recommendedName>
</protein>
<dbReference type="OrthoDB" id="3829657at2"/>
<dbReference type="AlphaFoldDB" id="A0A5C4MCU8"/>
<proteinExistence type="predicted"/>
<dbReference type="PROSITE" id="PS51257">
    <property type="entry name" value="PROKAR_LIPOPROTEIN"/>
    <property type="match status" value="1"/>
</dbReference>